<feature type="region of interest" description="Disordered" evidence="1">
    <location>
        <begin position="49"/>
        <end position="77"/>
    </location>
</feature>
<proteinExistence type="predicted"/>
<sequence>MAATAAALAGLNACAGVLDIRADFGGVVSASLLGQALAGRHIRPQRAERMSAALSSAPPSNEFAQADFQKLQMPRRL</sequence>
<evidence type="ECO:0000256" key="1">
    <source>
        <dbReference type="SAM" id="MobiDB-lite"/>
    </source>
</evidence>
<dbReference type="EMBL" id="QHKS01000016">
    <property type="protein sequence ID" value="RDK00376.1"/>
    <property type="molecule type" value="Genomic_DNA"/>
</dbReference>
<protein>
    <submittedName>
        <fullName evidence="2">Uncharacterized protein</fullName>
    </submittedName>
</protein>
<feature type="compositionally biased region" description="Polar residues" evidence="1">
    <location>
        <begin position="53"/>
        <end position="63"/>
    </location>
</feature>
<accession>A0A370N426</accession>
<gene>
    <name evidence="2" type="ORF">DLM46_24000</name>
</gene>
<name>A0A370N426_9BURK</name>
<organism evidence="2 3">
    <name type="scientific">Paraburkholderia lacunae</name>
    <dbReference type="NCBI Taxonomy" id="2211104"/>
    <lineage>
        <taxon>Bacteria</taxon>
        <taxon>Pseudomonadati</taxon>
        <taxon>Pseudomonadota</taxon>
        <taxon>Betaproteobacteria</taxon>
        <taxon>Burkholderiales</taxon>
        <taxon>Burkholderiaceae</taxon>
        <taxon>Paraburkholderia</taxon>
    </lineage>
</organism>
<reference evidence="3" key="1">
    <citation type="submission" date="2018-05" db="EMBL/GenBank/DDBJ databases">
        <authorList>
            <person name="Feng T."/>
        </authorList>
    </citation>
    <scope>NUCLEOTIDE SEQUENCE [LARGE SCALE GENOMIC DNA]</scope>
    <source>
        <strain evidence="3">S27</strain>
    </source>
</reference>
<keyword evidence="3" id="KW-1185">Reference proteome</keyword>
<dbReference type="Proteomes" id="UP000254875">
    <property type="component" value="Unassembled WGS sequence"/>
</dbReference>
<evidence type="ECO:0000313" key="3">
    <source>
        <dbReference type="Proteomes" id="UP000254875"/>
    </source>
</evidence>
<evidence type="ECO:0000313" key="2">
    <source>
        <dbReference type="EMBL" id="RDK00376.1"/>
    </source>
</evidence>
<dbReference type="AlphaFoldDB" id="A0A370N426"/>
<comment type="caution">
    <text evidence="2">The sequence shown here is derived from an EMBL/GenBank/DDBJ whole genome shotgun (WGS) entry which is preliminary data.</text>
</comment>